<dbReference type="PANTHER" id="PTHR35810">
    <property type="entry name" value="CYTOPLASMIC PROTEIN-RELATED"/>
    <property type="match status" value="1"/>
</dbReference>
<organism evidence="1 2">
    <name type="scientific">Dyadobacter chenwenxiniae</name>
    <dbReference type="NCBI Taxonomy" id="2906456"/>
    <lineage>
        <taxon>Bacteria</taxon>
        <taxon>Pseudomonadati</taxon>
        <taxon>Bacteroidota</taxon>
        <taxon>Cytophagia</taxon>
        <taxon>Cytophagales</taxon>
        <taxon>Spirosomataceae</taxon>
        <taxon>Dyadobacter</taxon>
    </lineage>
</organism>
<dbReference type="EMBL" id="JAJTTC010000002">
    <property type="protein sequence ID" value="MCF0062552.1"/>
    <property type="molecule type" value="Genomic_DNA"/>
</dbReference>
<evidence type="ECO:0008006" key="3">
    <source>
        <dbReference type="Google" id="ProtNLM"/>
    </source>
</evidence>
<proteinExistence type="predicted"/>
<evidence type="ECO:0000313" key="2">
    <source>
        <dbReference type="Proteomes" id="UP001139000"/>
    </source>
</evidence>
<comment type="caution">
    <text evidence="1">The sequence shown here is derived from an EMBL/GenBank/DDBJ whole genome shotgun (WGS) entry which is preliminary data.</text>
</comment>
<reference evidence="1" key="1">
    <citation type="submission" date="2021-12" db="EMBL/GenBank/DDBJ databases">
        <title>Novel species in genus Dyadobacter.</title>
        <authorList>
            <person name="Ma C."/>
        </authorList>
    </citation>
    <scope>NUCLEOTIDE SEQUENCE</scope>
    <source>
        <strain evidence="1">LJ419</strain>
    </source>
</reference>
<name>A0A9X1PJM0_9BACT</name>
<keyword evidence="2" id="KW-1185">Reference proteome</keyword>
<accession>A0A9X1PJM0</accession>
<protein>
    <recommendedName>
        <fullName evidence="3">Virulence protein RhuM family protein</fullName>
    </recommendedName>
</protein>
<dbReference type="Proteomes" id="UP001139000">
    <property type="component" value="Unassembled WGS sequence"/>
</dbReference>
<dbReference type="RefSeq" id="WP_234655653.1">
    <property type="nucleotide sequence ID" value="NZ_CP094997.1"/>
</dbReference>
<evidence type="ECO:0000313" key="1">
    <source>
        <dbReference type="EMBL" id="MCF0062552.1"/>
    </source>
</evidence>
<gene>
    <name evidence="1" type="ORF">LXM26_13680</name>
</gene>
<dbReference type="PANTHER" id="PTHR35810:SF1">
    <property type="entry name" value="CYTOPLASMIC PROTEIN"/>
    <property type="match status" value="1"/>
</dbReference>
<dbReference type="AlphaFoldDB" id="A0A9X1PJM0"/>
<sequence length="115" mass="13274">MDNQIEIYVSADGHSQIEVALREESIWLNQKQISALFGTEIPAVNKRIRNILNDGELERKSTVSKMETVQQEGKRQVVRQLDVFNLDMILSVGYNQRVQILKDGIRILTFALQWC</sequence>